<dbReference type="RefSeq" id="WP_095512589.1">
    <property type="nucleotide sequence ID" value="NZ_MQWD01000005.1"/>
</dbReference>
<dbReference type="EMBL" id="MQWD01000005">
    <property type="protein sequence ID" value="PAP74623.1"/>
    <property type="molecule type" value="Genomic_DNA"/>
</dbReference>
<dbReference type="OrthoDB" id="9778934at2"/>
<evidence type="ECO:0000313" key="3">
    <source>
        <dbReference type="Proteomes" id="UP000216339"/>
    </source>
</evidence>
<dbReference type="Pfam" id="PF05275">
    <property type="entry name" value="CopB"/>
    <property type="match status" value="1"/>
</dbReference>
<feature type="chain" id="PRO_5013170925" description="Copper resistance protein CopB" evidence="1">
    <location>
        <begin position="25"/>
        <end position="259"/>
    </location>
</feature>
<dbReference type="GO" id="GO:0005507">
    <property type="term" value="F:copper ion binding"/>
    <property type="evidence" value="ECO:0007669"/>
    <property type="project" value="InterPro"/>
</dbReference>
<keyword evidence="3" id="KW-1185">Reference proteome</keyword>
<protein>
    <recommendedName>
        <fullName evidence="4">Copper resistance protein CopB</fullName>
    </recommendedName>
</protein>
<evidence type="ECO:0000256" key="1">
    <source>
        <dbReference type="SAM" id="SignalP"/>
    </source>
</evidence>
<evidence type="ECO:0008006" key="4">
    <source>
        <dbReference type="Google" id="ProtNLM"/>
    </source>
</evidence>
<dbReference type="GO" id="GO:0009279">
    <property type="term" value="C:cell outer membrane"/>
    <property type="evidence" value="ECO:0007669"/>
    <property type="project" value="InterPro"/>
</dbReference>
<dbReference type="Proteomes" id="UP000216339">
    <property type="component" value="Unassembled WGS sequence"/>
</dbReference>
<proteinExistence type="predicted"/>
<name>A0A271ITT8_9BACT</name>
<keyword evidence="1" id="KW-0732">Signal</keyword>
<reference evidence="2 3" key="1">
    <citation type="submission" date="2016-11" db="EMBL/GenBank/DDBJ databases">
        <title>Study of marine rhodopsin-containing bacteria.</title>
        <authorList>
            <person name="Yoshizawa S."/>
            <person name="Kumagai Y."/>
            <person name="Kogure K."/>
        </authorList>
    </citation>
    <scope>NUCLEOTIDE SEQUENCE [LARGE SCALE GENOMIC DNA]</scope>
    <source>
        <strain evidence="2 3">SAORIC-28</strain>
    </source>
</reference>
<comment type="caution">
    <text evidence="2">The sequence shown here is derived from an EMBL/GenBank/DDBJ whole genome shotgun (WGS) entry which is preliminary data.</text>
</comment>
<dbReference type="AlphaFoldDB" id="A0A271ITT8"/>
<gene>
    <name evidence="2" type="ORF">BSZ37_20820</name>
</gene>
<dbReference type="GO" id="GO:0006878">
    <property type="term" value="P:intracellular copper ion homeostasis"/>
    <property type="evidence" value="ECO:0007669"/>
    <property type="project" value="InterPro"/>
</dbReference>
<organism evidence="2 3">
    <name type="scientific">Rubrivirga marina</name>
    <dbReference type="NCBI Taxonomy" id="1196024"/>
    <lineage>
        <taxon>Bacteria</taxon>
        <taxon>Pseudomonadati</taxon>
        <taxon>Rhodothermota</taxon>
        <taxon>Rhodothermia</taxon>
        <taxon>Rhodothermales</taxon>
        <taxon>Rubricoccaceae</taxon>
        <taxon>Rubrivirga</taxon>
    </lineage>
</organism>
<evidence type="ECO:0000313" key="2">
    <source>
        <dbReference type="EMBL" id="PAP74623.1"/>
    </source>
</evidence>
<sequence length="259" mass="27795">MLRTVPLVLVAVLLTLAAGAPASAQDAPPFPEYPDFRPGAVAAADQNLYSLALLDLFEAAPAASGVPARVEGLYRIGTDYTRLYIKGEGEGLIADAEGEVEGQALYSRLITSYFEAQAGLRLDTEFGDGDVRARPHLVVGLEGLAPYFFEVEPAVFLSAAGDLSARFVGSYDLLLTQRLVAQPRLEVNAALQEVADWGVGSGLNDTEVGLRLRYEVRREVAPYVGVNWTQRYGAAADFARAEGGSASEANVVFGIRLWR</sequence>
<dbReference type="InterPro" id="IPR007939">
    <property type="entry name" value="Cu-R_B_prcur"/>
</dbReference>
<accession>A0A271ITT8</accession>
<feature type="signal peptide" evidence="1">
    <location>
        <begin position="1"/>
        <end position="24"/>
    </location>
</feature>